<reference evidence="1" key="2">
    <citation type="journal article" date="2015" name="Data Brief">
        <title>Shoot transcriptome of the giant reed, Arundo donax.</title>
        <authorList>
            <person name="Barrero R.A."/>
            <person name="Guerrero F.D."/>
            <person name="Moolhuijzen P."/>
            <person name="Goolsby J.A."/>
            <person name="Tidwell J."/>
            <person name="Bellgard S.E."/>
            <person name="Bellgard M.I."/>
        </authorList>
    </citation>
    <scope>NUCLEOTIDE SEQUENCE</scope>
    <source>
        <tissue evidence="1">Shoot tissue taken approximately 20 cm above the soil surface</tissue>
    </source>
</reference>
<accession>A0A0A9HLI9</accession>
<reference evidence="1" key="1">
    <citation type="submission" date="2014-09" db="EMBL/GenBank/DDBJ databases">
        <authorList>
            <person name="Magalhaes I.L.F."/>
            <person name="Oliveira U."/>
            <person name="Santos F.R."/>
            <person name="Vidigal T.H.D.A."/>
            <person name="Brescovit A.D."/>
            <person name="Santos A.J."/>
        </authorList>
    </citation>
    <scope>NUCLEOTIDE SEQUENCE</scope>
    <source>
        <tissue evidence="1">Shoot tissue taken approximately 20 cm above the soil surface</tissue>
    </source>
</reference>
<protein>
    <submittedName>
        <fullName evidence="1">Uncharacterized protein</fullName>
    </submittedName>
</protein>
<dbReference type="AlphaFoldDB" id="A0A0A9HLI9"/>
<proteinExistence type="predicted"/>
<sequence length="20" mass="2336">MQCRSYCFLACLLLCGFCNF</sequence>
<name>A0A0A9HLI9_ARUDO</name>
<dbReference type="EMBL" id="GBRH01162170">
    <property type="protein sequence ID" value="JAE35726.1"/>
    <property type="molecule type" value="Transcribed_RNA"/>
</dbReference>
<organism evidence="1">
    <name type="scientific">Arundo donax</name>
    <name type="common">Giant reed</name>
    <name type="synonym">Donax arundinaceus</name>
    <dbReference type="NCBI Taxonomy" id="35708"/>
    <lineage>
        <taxon>Eukaryota</taxon>
        <taxon>Viridiplantae</taxon>
        <taxon>Streptophyta</taxon>
        <taxon>Embryophyta</taxon>
        <taxon>Tracheophyta</taxon>
        <taxon>Spermatophyta</taxon>
        <taxon>Magnoliopsida</taxon>
        <taxon>Liliopsida</taxon>
        <taxon>Poales</taxon>
        <taxon>Poaceae</taxon>
        <taxon>PACMAD clade</taxon>
        <taxon>Arundinoideae</taxon>
        <taxon>Arundineae</taxon>
        <taxon>Arundo</taxon>
    </lineage>
</organism>
<evidence type="ECO:0000313" key="1">
    <source>
        <dbReference type="EMBL" id="JAE35726.1"/>
    </source>
</evidence>